<dbReference type="EMBL" id="AP024086">
    <property type="protein sequence ID" value="BCL60778.1"/>
    <property type="molecule type" value="Genomic_DNA"/>
</dbReference>
<feature type="transmembrane region" description="Helical" evidence="1">
    <location>
        <begin position="103"/>
        <end position="126"/>
    </location>
</feature>
<evidence type="ECO:0000313" key="2">
    <source>
        <dbReference type="EMBL" id="BCL60778.1"/>
    </source>
</evidence>
<dbReference type="KEGG" id="dbk:DGMP_14710"/>
<dbReference type="NCBIfam" id="TIGR02046">
    <property type="entry name" value="sdhC_b558_fam"/>
    <property type="match status" value="1"/>
</dbReference>
<evidence type="ECO:0000256" key="1">
    <source>
        <dbReference type="SAM" id="Phobius"/>
    </source>
</evidence>
<dbReference type="RefSeq" id="WP_228856873.1">
    <property type="nucleotide sequence ID" value="NZ_AP024086.1"/>
</dbReference>
<keyword evidence="1" id="KW-0812">Transmembrane</keyword>
<name>A0A8D5FGA1_9BACT</name>
<feature type="transmembrane region" description="Helical" evidence="1">
    <location>
        <begin position="188"/>
        <end position="207"/>
    </location>
</feature>
<feature type="transmembrane region" description="Helical" evidence="1">
    <location>
        <begin position="56"/>
        <end position="82"/>
    </location>
</feature>
<keyword evidence="3" id="KW-1185">Reference proteome</keyword>
<reference evidence="2" key="1">
    <citation type="submission" date="2020-09" db="EMBL/GenBank/DDBJ databases">
        <title>Desulfogranum mesoprofundum gen. nov., sp. nov., a novel mesophilic, sulfate-reducing chemolithoautotroph isolated from a deep-sea hydrothermal vent chimney in the Suiyo Seamount.</title>
        <authorList>
            <person name="Hashimoto Y."/>
            <person name="Nakagawa S."/>
        </authorList>
    </citation>
    <scope>NUCLEOTIDE SEQUENCE</scope>
    <source>
        <strain evidence="2">KT2</strain>
    </source>
</reference>
<evidence type="ECO:0000313" key="3">
    <source>
        <dbReference type="Proteomes" id="UP000826725"/>
    </source>
</evidence>
<dbReference type="CDD" id="cd03498">
    <property type="entry name" value="SQR_TypeB_2_TM"/>
    <property type="match status" value="1"/>
</dbReference>
<keyword evidence="1" id="KW-1133">Transmembrane helix</keyword>
<sequence>MWFVRFLSSSIGKKLVMATTGLLLILFLCSHAAGNATIYMSRSVFQGYADELHSHPLIVIVFSLLFLAIFAAHIGVGIFLFYQNRQVSSSRYEVQTRVVKNSFASETMPYTGLFILLFLFVHIFGFTFGPEDVPISTTVKEYLGNFFYGLFYIVSFIALAIHLSHGFWSMLQTFGINHPRYNVAISKLTLIIPLFFLVLFAGIPLYFMTGLGASF</sequence>
<proteinExistence type="predicted"/>
<accession>A0A8D5FGA1</accession>
<gene>
    <name evidence="2" type="primary">frdC</name>
    <name evidence="2" type="ORF">DGMP_14710</name>
</gene>
<keyword evidence="1" id="KW-0472">Membrane</keyword>
<protein>
    <submittedName>
        <fullName evidence="2">Fumarate reductase</fullName>
    </submittedName>
</protein>
<dbReference type="InterPro" id="IPR011138">
    <property type="entry name" value="Cytochrome_b-558"/>
</dbReference>
<feature type="transmembrane region" description="Helical" evidence="1">
    <location>
        <begin position="146"/>
        <end position="168"/>
    </location>
</feature>
<dbReference type="Proteomes" id="UP000826725">
    <property type="component" value="Chromosome"/>
</dbReference>
<organism evidence="2 3">
    <name type="scientific">Desulfomarina profundi</name>
    <dbReference type="NCBI Taxonomy" id="2772557"/>
    <lineage>
        <taxon>Bacteria</taxon>
        <taxon>Pseudomonadati</taxon>
        <taxon>Thermodesulfobacteriota</taxon>
        <taxon>Desulfobulbia</taxon>
        <taxon>Desulfobulbales</taxon>
        <taxon>Desulfobulbaceae</taxon>
        <taxon>Desulfomarina</taxon>
    </lineage>
</organism>
<dbReference type="AlphaFoldDB" id="A0A8D5FGA1"/>